<accession>A0A841HNZ5</accession>
<gene>
    <name evidence="2" type="ORF">HNQ60_003235</name>
</gene>
<dbReference type="GO" id="GO:0005975">
    <property type="term" value="P:carbohydrate metabolic process"/>
    <property type="evidence" value="ECO:0007669"/>
    <property type="project" value="InterPro"/>
</dbReference>
<dbReference type="InterPro" id="IPR004879">
    <property type="entry name" value="Ssp411-like_TRX"/>
</dbReference>
<dbReference type="Proteomes" id="UP000588068">
    <property type="component" value="Unassembled WGS sequence"/>
</dbReference>
<feature type="domain" description="Spermatogenesis-associated protein 20-like TRX" evidence="1">
    <location>
        <begin position="12"/>
        <end position="174"/>
    </location>
</feature>
<evidence type="ECO:0000259" key="1">
    <source>
        <dbReference type="Pfam" id="PF03190"/>
    </source>
</evidence>
<dbReference type="EMBL" id="JACHHZ010000003">
    <property type="protein sequence ID" value="MBB6094354.1"/>
    <property type="molecule type" value="Genomic_DNA"/>
</dbReference>
<name>A0A841HNZ5_9GAMM</name>
<evidence type="ECO:0000313" key="3">
    <source>
        <dbReference type="Proteomes" id="UP000588068"/>
    </source>
</evidence>
<proteinExistence type="predicted"/>
<protein>
    <recommendedName>
        <fullName evidence="1">Spermatogenesis-associated protein 20-like TRX domain-containing protein</fullName>
    </recommendedName>
</protein>
<dbReference type="InterPro" id="IPR036249">
    <property type="entry name" value="Thioredoxin-like_sf"/>
</dbReference>
<dbReference type="SUPFAM" id="SSF52833">
    <property type="entry name" value="Thioredoxin-like"/>
    <property type="match status" value="1"/>
</dbReference>
<dbReference type="PANTHER" id="PTHR42899">
    <property type="entry name" value="SPERMATOGENESIS-ASSOCIATED PROTEIN 20"/>
    <property type="match status" value="1"/>
</dbReference>
<dbReference type="PIRSF" id="PIRSF006402">
    <property type="entry name" value="UCP006402_thioredoxin"/>
    <property type="match status" value="1"/>
</dbReference>
<dbReference type="InterPro" id="IPR024705">
    <property type="entry name" value="Ssp411"/>
</dbReference>
<keyword evidence="3" id="KW-1185">Reference proteome</keyword>
<dbReference type="PANTHER" id="PTHR42899:SF1">
    <property type="entry name" value="SPERMATOGENESIS-ASSOCIATED PROTEIN 20"/>
    <property type="match status" value="1"/>
</dbReference>
<dbReference type="CDD" id="cd02955">
    <property type="entry name" value="SSP411"/>
    <property type="match status" value="1"/>
</dbReference>
<comment type="caution">
    <text evidence="2">The sequence shown here is derived from an EMBL/GenBank/DDBJ whole genome shotgun (WGS) entry which is preliminary data.</text>
</comment>
<dbReference type="RefSeq" id="WP_184333543.1">
    <property type="nucleotide sequence ID" value="NZ_JACHHZ010000003.1"/>
</dbReference>
<reference evidence="2 3" key="1">
    <citation type="submission" date="2020-08" db="EMBL/GenBank/DDBJ databases">
        <title>Genomic Encyclopedia of Type Strains, Phase IV (KMG-IV): sequencing the most valuable type-strain genomes for metagenomic binning, comparative biology and taxonomic classification.</title>
        <authorList>
            <person name="Goeker M."/>
        </authorList>
    </citation>
    <scope>NUCLEOTIDE SEQUENCE [LARGE SCALE GENOMIC DNA]</scope>
    <source>
        <strain evidence="2 3">DSM 26723</strain>
    </source>
</reference>
<evidence type="ECO:0000313" key="2">
    <source>
        <dbReference type="EMBL" id="MBB6094354.1"/>
    </source>
</evidence>
<dbReference type="AlphaFoldDB" id="A0A841HNZ5"/>
<sequence>MHPSDRTPTGRTNRLARETSPYLLQHAQNPVDWYPWGEEALDLARRENKPILLSIGYSACHWCHVMAHESFEDPATAAVMNEHFVNIKIDREERPDLDRIYQIAHQMLIQRGGGWPLTMFLSPRDHRPFFGGTYFPNEPRYGMPAFTDLLQRVAGFYKDRQADIAQQSEALQQAFAELHPPAADADTALTEEPLVVAREMLAREFDNQFGGFGSAPKFPHPTNIEFLLRAWRRSATSEEPDLQALYMATLTLTRMAEGGLYDQLGGGFARYSVDRFWMIPHFEKMLYDNGPLLTLAAQAAIATGDPLFKRAALETASWIIRDMQSPQGGYWSTLDADSEGHEGKFYVWDPVEVRQHLTPEAYDVFSRRFGLDQQANFEGQWHLHGYRPLAEIAAELKIPEGEAQEKLDEARRILLGLRNQRVWPGRDEKILTSWNGLAIAGMAVTARSLQRPDFADSAVRSLDFIRSQLWRDGRLLAVHKDGQSRFPAYLDDYAFLLNGVLELLQTRWSGEHLRFAAELAEALLARFEDKAQGGFYFTADDHETLIHRSRSFADEATPSGNAIAALALSRLGLLLGETRYLDAAARTLRAAWSSLERYPHGHTAMLVALEEHLDPPEILIVRGEEASQWRDELAKVYAPSRLTFAIPADASGLPEALAEKRAMEGTVAYVCRGMTCSAPLHSLAALVAVTAG</sequence>
<dbReference type="Pfam" id="PF03190">
    <property type="entry name" value="Thioredox_DsbH"/>
    <property type="match status" value="1"/>
</dbReference>
<dbReference type="InterPro" id="IPR008928">
    <property type="entry name" value="6-hairpin_glycosidase_sf"/>
</dbReference>
<organism evidence="2 3">
    <name type="scientific">Povalibacter uvarum</name>
    <dbReference type="NCBI Taxonomy" id="732238"/>
    <lineage>
        <taxon>Bacteria</taxon>
        <taxon>Pseudomonadati</taxon>
        <taxon>Pseudomonadota</taxon>
        <taxon>Gammaproteobacteria</taxon>
        <taxon>Steroidobacterales</taxon>
        <taxon>Steroidobacteraceae</taxon>
        <taxon>Povalibacter</taxon>
    </lineage>
</organism>
<dbReference type="SUPFAM" id="SSF48208">
    <property type="entry name" value="Six-hairpin glycosidases"/>
    <property type="match status" value="1"/>
</dbReference>
<dbReference type="Gene3D" id="3.40.30.10">
    <property type="entry name" value="Glutaredoxin"/>
    <property type="match status" value="1"/>
</dbReference>